<dbReference type="GO" id="GO:0016887">
    <property type="term" value="F:ATP hydrolysis activity"/>
    <property type="evidence" value="ECO:0007669"/>
    <property type="project" value="TreeGrafter"/>
</dbReference>
<dbReference type="GO" id="GO:0005886">
    <property type="term" value="C:plasma membrane"/>
    <property type="evidence" value="ECO:0007669"/>
    <property type="project" value="TreeGrafter"/>
</dbReference>
<accession>A0A2M8LD59</accession>
<dbReference type="PANTHER" id="PTHR30258:SF1">
    <property type="entry name" value="PROTEIN TRANSPORT PROTEIN HOFB HOMOLOG"/>
    <property type="match status" value="1"/>
</dbReference>
<feature type="domain" description="Bacterial type II secretion system protein E" evidence="4">
    <location>
        <begin position="365"/>
        <end position="379"/>
    </location>
</feature>
<gene>
    <name evidence="5" type="ORF">COV01_00745</name>
</gene>
<evidence type="ECO:0000256" key="1">
    <source>
        <dbReference type="ARBA" id="ARBA00006611"/>
    </source>
</evidence>
<dbReference type="Gene3D" id="3.40.50.300">
    <property type="entry name" value="P-loop containing nucleotide triphosphate hydrolases"/>
    <property type="match status" value="1"/>
</dbReference>
<protein>
    <recommendedName>
        <fullName evidence="4">Bacterial type II secretion system protein E domain-containing protein</fullName>
    </recommendedName>
</protein>
<name>A0A2M8LD59_9BACT</name>
<dbReference type="InterPro" id="IPR037257">
    <property type="entry name" value="T2SS_E_N_sf"/>
</dbReference>
<keyword evidence="3" id="KW-0067">ATP-binding</keyword>
<dbReference type="PANTHER" id="PTHR30258">
    <property type="entry name" value="TYPE II SECRETION SYSTEM PROTEIN GSPE-RELATED"/>
    <property type="match status" value="1"/>
</dbReference>
<dbReference type="InterPro" id="IPR027417">
    <property type="entry name" value="P-loop_NTPase"/>
</dbReference>
<dbReference type="GO" id="GO:0005524">
    <property type="term" value="F:ATP binding"/>
    <property type="evidence" value="ECO:0007669"/>
    <property type="project" value="UniProtKB-KW"/>
</dbReference>
<dbReference type="SUPFAM" id="SSF160246">
    <property type="entry name" value="EspE N-terminal domain-like"/>
    <property type="match status" value="1"/>
</dbReference>
<sequence>MTVNFDEEKQEKRLDEFHKKEEEDIAQIVAQRYGLEYVDLMPVPINMDALRLIPDAEAHDARIAGFSLIGKKIKVAVVSPVNPKTVAVIDRLTTAGYSVVSAVASPTSLEKAWARYKDLSFSTETKAGALEVSSEEIKGFLAQIKTIEDVKKEILEIIKLKKGFRISKILEIVLSGALATKASDIHIEPEEDYARLRYRLDGMLTDITIFDLETFSLLLSRIKLLSGLKLNIKSEAQDGRFSVHIADDIEIRTSVLPGAYNESIVLRILNPKSIQVPLEELGIPEKLLGILMKEIAKPNGMILTTGPTGSGKTTTLYAFLRKVYNPGVKIITIEDPIEYHLPGIVQTQVNVDKDYTFALGLRSALRQDPDIIMVGEIRDEETAKIAIDSAETGHLVFSTLHTNSAAGSFPRLMDLEVNPKTMTSAINVALAQRLVRKLCPVCKKERMLTNDEKRYIDNTLGTISDQNSVTGVQKEKLWDAVGCIECNNSGYKGRIGIYEAILTDETLEKAVRGRASEREIKKETKAQGILSMEEDGIIKVLNGVTSIDELKRVIELGEEI</sequence>
<evidence type="ECO:0000256" key="2">
    <source>
        <dbReference type="ARBA" id="ARBA00022741"/>
    </source>
</evidence>
<dbReference type="Pfam" id="PF00437">
    <property type="entry name" value="T2SSE"/>
    <property type="match status" value="1"/>
</dbReference>
<evidence type="ECO:0000259" key="4">
    <source>
        <dbReference type="PROSITE" id="PS00662"/>
    </source>
</evidence>
<dbReference type="PROSITE" id="PS00662">
    <property type="entry name" value="T2SP_E"/>
    <property type="match status" value="1"/>
</dbReference>
<reference evidence="6" key="1">
    <citation type="submission" date="2017-09" db="EMBL/GenBank/DDBJ databases">
        <title>Depth-based differentiation of microbial function through sediment-hosted aquifers and enrichment of novel symbionts in the deep terrestrial subsurface.</title>
        <authorList>
            <person name="Probst A.J."/>
            <person name="Ladd B."/>
            <person name="Jarett J.K."/>
            <person name="Geller-Mcgrath D.E."/>
            <person name="Sieber C.M.K."/>
            <person name="Emerson J.B."/>
            <person name="Anantharaman K."/>
            <person name="Thomas B.C."/>
            <person name="Malmstrom R."/>
            <person name="Stieglmeier M."/>
            <person name="Klingl A."/>
            <person name="Woyke T."/>
            <person name="Ryan C.M."/>
            <person name="Banfield J.F."/>
        </authorList>
    </citation>
    <scope>NUCLEOTIDE SEQUENCE [LARGE SCALE GENOMIC DNA]</scope>
</reference>
<dbReference type="Gene3D" id="3.30.300.160">
    <property type="entry name" value="Type II secretion system, protein E, N-terminal domain"/>
    <property type="match status" value="1"/>
</dbReference>
<dbReference type="Proteomes" id="UP000228700">
    <property type="component" value="Unassembled WGS sequence"/>
</dbReference>
<dbReference type="CDD" id="cd01129">
    <property type="entry name" value="PulE-GspE-like"/>
    <property type="match status" value="1"/>
</dbReference>
<keyword evidence="2" id="KW-0547">Nucleotide-binding</keyword>
<evidence type="ECO:0000313" key="5">
    <source>
        <dbReference type="EMBL" id="PJE74548.1"/>
    </source>
</evidence>
<organism evidence="5 6">
    <name type="scientific">Candidatus Taylorbacteria bacterium CG10_big_fil_rev_8_21_14_0_10_41_48</name>
    <dbReference type="NCBI Taxonomy" id="1975024"/>
    <lineage>
        <taxon>Bacteria</taxon>
        <taxon>Candidatus Tayloriibacteriota</taxon>
    </lineage>
</organism>
<dbReference type="InterPro" id="IPR007831">
    <property type="entry name" value="T2SS_GspE_N"/>
</dbReference>
<dbReference type="SUPFAM" id="SSF52540">
    <property type="entry name" value="P-loop containing nucleoside triphosphate hydrolases"/>
    <property type="match status" value="1"/>
</dbReference>
<evidence type="ECO:0000313" key="6">
    <source>
        <dbReference type="Proteomes" id="UP000228700"/>
    </source>
</evidence>
<evidence type="ECO:0000256" key="3">
    <source>
        <dbReference type="ARBA" id="ARBA00022840"/>
    </source>
</evidence>
<comment type="similarity">
    <text evidence="1">Belongs to the GSP E family.</text>
</comment>
<proteinExistence type="inferred from homology"/>
<dbReference type="InterPro" id="IPR001482">
    <property type="entry name" value="T2SS/T4SS_dom"/>
</dbReference>
<comment type="caution">
    <text evidence="5">The sequence shown here is derived from an EMBL/GenBank/DDBJ whole genome shotgun (WGS) entry which is preliminary data.</text>
</comment>
<dbReference type="AlphaFoldDB" id="A0A2M8LD59"/>
<dbReference type="Gene3D" id="3.30.450.90">
    <property type="match status" value="1"/>
</dbReference>
<dbReference type="Pfam" id="PF05157">
    <property type="entry name" value="MshEN"/>
    <property type="match status" value="1"/>
</dbReference>
<dbReference type="EMBL" id="PFEQ01000001">
    <property type="protein sequence ID" value="PJE74548.1"/>
    <property type="molecule type" value="Genomic_DNA"/>
</dbReference>